<dbReference type="EMBL" id="JANBVN010000053">
    <property type="protein sequence ID" value="KAJ9155910.1"/>
    <property type="molecule type" value="Genomic_DNA"/>
</dbReference>
<dbReference type="PANTHER" id="PTHR30457:SF0">
    <property type="entry name" value="PHOSPHATASE, PUTATIVE (AFU_ORTHOLOGUE AFUA_4G01070)-RELATED"/>
    <property type="match status" value="1"/>
</dbReference>
<dbReference type="GO" id="GO:0008252">
    <property type="term" value="F:nucleotidase activity"/>
    <property type="evidence" value="ECO:0007669"/>
    <property type="project" value="InterPro"/>
</dbReference>
<protein>
    <submittedName>
        <fullName evidence="6">Acid phosphatase</fullName>
    </submittedName>
</protein>
<feature type="chain" id="PRO_5041463136" evidence="4">
    <location>
        <begin position="21"/>
        <end position="323"/>
    </location>
</feature>
<evidence type="ECO:0000256" key="4">
    <source>
        <dbReference type="SAM" id="SignalP"/>
    </source>
</evidence>
<gene>
    <name evidence="6" type="ORF">NKR19_g4305</name>
</gene>
<evidence type="ECO:0000259" key="5">
    <source>
        <dbReference type="Pfam" id="PF01975"/>
    </source>
</evidence>
<keyword evidence="7" id="KW-1185">Reference proteome</keyword>
<dbReference type="PANTHER" id="PTHR30457">
    <property type="entry name" value="5'-NUCLEOTIDASE SURE"/>
    <property type="match status" value="1"/>
</dbReference>
<dbReference type="InterPro" id="IPR036523">
    <property type="entry name" value="SurE-like_sf"/>
</dbReference>
<evidence type="ECO:0000313" key="6">
    <source>
        <dbReference type="EMBL" id="KAJ9155910.1"/>
    </source>
</evidence>
<evidence type="ECO:0000313" key="7">
    <source>
        <dbReference type="Proteomes" id="UP001174691"/>
    </source>
</evidence>
<evidence type="ECO:0000256" key="2">
    <source>
        <dbReference type="ARBA" id="ARBA00022723"/>
    </source>
</evidence>
<keyword evidence="3" id="KW-0378">Hydrolase</keyword>
<evidence type="ECO:0000256" key="3">
    <source>
        <dbReference type="ARBA" id="ARBA00022801"/>
    </source>
</evidence>
<dbReference type="Gene3D" id="3.40.1210.10">
    <property type="entry name" value="Survival protein SurE-like phosphatase/nucleotidase"/>
    <property type="match status" value="1"/>
</dbReference>
<dbReference type="InterPro" id="IPR002828">
    <property type="entry name" value="SurE-like_Pase/nucleotidase"/>
</dbReference>
<organism evidence="6 7">
    <name type="scientific">Coniochaeta hoffmannii</name>
    <dbReference type="NCBI Taxonomy" id="91930"/>
    <lineage>
        <taxon>Eukaryota</taxon>
        <taxon>Fungi</taxon>
        <taxon>Dikarya</taxon>
        <taxon>Ascomycota</taxon>
        <taxon>Pezizomycotina</taxon>
        <taxon>Sordariomycetes</taxon>
        <taxon>Sordariomycetidae</taxon>
        <taxon>Coniochaetales</taxon>
        <taxon>Coniochaetaceae</taxon>
        <taxon>Coniochaeta</taxon>
    </lineage>
</organism>
<evidence type="ECO:0000256" key="1">
    <source>
        <dbReference type="ARBA" id="ARBA00011062"/>
    </source>
</evidence>
<feature type="domain" description="Survival protein SurE-like phosphatase/nucleotidase" evidence="5">
    <location>
        <begin position="23"/>
        <end position="227"/>
    </location>
</feature>
<dbReference type="Pfam" id="PF01975">
    <property type="entry name" value="SurE"/>
    <property type="match status" value="1"/>
</dbReference>
<proteinExistence type="inferred from homology"/>
<reference evidence="6" key="1">
    <citation type="submission" date="2022-07" db="EMBL/GenBank/DDBJ databases">
        <title>Fungi with potential for degradation of polypropylene.</title>
        <authorList>
            <person name="Gostincar C."/>
        </authorList>
    </citation>
    <scope>NUCLEOTIDE SEQUENCE</scope>
    <source>
        <strain evidence="6">EXF-13287</strain>
    </source>
</reference>
<dbReference type="GO" id="GO:0046872">
    <property type="term" value="F:metal ion binding"/>
    <property type="evidence" value="ECO:0007669"/>
    <property type="project" value="UniProtKB-KW"/>
</dbReference>
<keyword evidence="4" id="KW-0732">Signal</keyword>
<keyword evidence="2" id="KW-0479">Metal-binding</keyword>
<name>A0AA38S447_9PEZI</name>
<dbReference type="AlphaFoldDB" id="A0AA38S447"/>
<comment type="caution">
    <text evidence="6">The sequence shown here is derived from an EMBL/GenBank/DDBJ whole genome shotgun (WGS) entry which is preliminary data.</text>
</comment>
<sequence length="323" mass="33681">MRYSRLLAGSALALAGLSNGLNILMNNDDGFGSGNLRELYKLLKANGHNVWIVAPATQQSGKGGSSEFTDRANLTANSQYDLIPAGAPSVGPDPSDGQIWYYNGTPAACTFVALDYVLPKFANFSTPDLVVTGPNYGTNLGNFVWTLSGTAGAAYSATARGIPAIALSGSNKAVDYRQVNSTTHPAHIVALLSAKIVQGVIDASNGASPLLPLGYGLNVNFPPLTANWSSLPVVQTRMTGNSEVDVAVPNPSVPGTFTWGNIRPLSAGANVCLNGDCALPDETFVVASGKVSVSLYVTDYTAPTNGWTKELMGRFKKLTGCSS</sequence>
<dbReference type="SUPFAM" id="SSF64167">
    <property type="entry name" value="SurE-like"/>
    <property type="match status" value="1"/>
</dbReference>
<comment type="similarity">
    <text evidence="1">Belongs to the SurE nucleotidase family.</text>
</comment>
<feature type="signal peptide" evidence="4">
    <location>
        <begin position="1"/>
        <end position="20"/>
    </location>
</feature>
<dbReference type="NCBIfam" id="TIGR00087">
    <property type="entry name" value="surE"/>
    <property type="match status" value="1"/>
</dbReference>
<dbReference type="Proteomes" id="UP001174691">
    <property type="component" value="Unassembled WGS sequence"/>
</dbReference>
<accession>A0AA38S447</accession>
<dbReference type="InterPro" id="IPR030048">
    <property type="entry name" value="SurE"/>
</dbReference>